<reference evidence="4 5" key="1">
    <citation type="journal article" date="2023" name="Plants (Basel)">
        <title>Bridging the Gap: Combining Genomics and Transcriptomics Approaches to Understand Stylosanthes scabra, an Orphan Legume from the Brazilian Caatinga.</title>
        <authorList>
            <person name="Ferreira-Neto J.R.C."/>
            <person name="da Silva M.D."/>
            <person name="Binneck E."/>
            <person name="de Melo N.F."/>
            <person name="da Silva R.H."/>
            <person name="de Melo A.L.T.M."/>
            <person name="Pandolfi V."/>
            <person name="Bustamante F.O."/>
            <person name="Brasileiro-Vidal A.C."/>
            <person name="Benko-Iseppon A.M."/>
        </authorList>
    </citation>
    <scope>NUCLEOTIDE SEQUENCE [LARGE SCALE GENOMIC DNA]</scope>
    <source>
        <tissue evidence="4">Leaves</tissue>
    </source>
</reference>
<name>A0ABU6ZHE1_9FABA</name>
<keyword evidence="2" id="KW-1133">Transmembrane helix</keyword>
<organism evidence="4 5">
    <name type="scientific">Stylosanthes scabra</name>
    <dbReference type="NCBI Taxonomy" id="79078"/>
    <lineage>
        <taxon>Eukaryota</taxon>
        <taxon>Viridiplantae</taxon>
        <taxon>Streptophyta</taxon>
        <taxon>Embryophyta</taxon>
        <taxon>Tracheophyta</taxon>
        <taxon>Spermatophyta</taxon>
        <taxon>Magnoliopsida</taxon>
        <taxon>eudicotyledons</taxon>
        <taxon>Gunneridae</taxon>
        <taxon>Pentapetalae</taxon>
        <taxon>rosids</taxon>
        <taxon>fabids</taxon>
        <taxon>Fabales</taxon>
        <taxon>Fabaceae</taxon>
        <taxon>Papilionoideae</taxon>
        <taxon>50 kb inversion clade</taxon>
        <taxon>dalbergioids sensu lato</taxon>
        <taxon>Dalbergieae</taxon>
        <taxon>Pterocarpus clade</taxon>
        <taxon>Stylosanthes</taxon>
    </lineage>
</organism>
<evidence type="ECO:0000256" key="2">
    <source>
        <dbReference type="SAM" id="Phobius"/>
    </source>
</evidence>
<feature type="region of interest" description="Disordered" evidence="1">
    <location>
        <begin position="136"/>
        <end position="162"/>
    </location>
</feature>
<evidence type="ECO:0000256" key="1">
    <source>
        <dbReference type="SAM" id="MobiDB-lite"/>
    </source>
</evidence>
<keyword evidence="5" id="KW-1185">Reference proteome</keyword>
<dbReference type="Proteomes" id="UP001341840">
    <property type="component" value="Unassembled WGS sequence"/>
</dbReference>
<gene>
    <name evidence="4" type="ORF">PIB30_053976</name>
</gene>
<feature type="chain" id="PRO_5047259862" evidence="3">
    <location>
        <begin position="25"/>
        <end position="162"/>
    </location>
</feature>
<evidence type="ECO:0000313" key="5">
    <source>
        <dbReference type="Proteomes" id="UP001341840"/>
    </source>
</evidence>
<evidence type="ECO:0000313" key="4">
    <source>
        <dbReference type="EMBL" id="MED6221378.1"/>
    </source>
</evidence>
<accession>A0ABU6ZHE1</accession>
<feature type="transmembrane region" description="Helical" evidence="2">
    <location>
        <begin position="96"/>
        <end position="117"/>
    </location>
</feature>
<sequence>MKHSLTFIYILVAGFVQESWQGAAKPKTVAPCSGFLSFVAKKEETVAACNFSPKPLLAATVSIEACFGAMESNCSEGCKWPKIKGLTIRSQIASPLFFLFYLTFTHVAVIYVATAAFSSSSSSSLCHLHLTPPQPLLSSSHSMPPPHSAVAALQQDRVSRRH</sequence>
<evidence type="ECO:0000256" key="3">
    <source>
        <dbReference type="SAM" id="SignalP"/>
    </source>
</evidence>
<dbReference type="EMBL" id="JASCZI010272267">
    <property type="protein sequence ID" value="MED6221378.1"/>
    <property type="molecule type" value="Genomic_DNA"/>
</dbReference>
<feature type="signal peptide" evidence="3">
    <location>
        <begin position="1"/>
        <end position="24"/>
    </location>
</feature>
<proteinExistence type="predicted"/>
<keyword evidence="2" id="KW-0472">Membrane</keyword>
<comment type="caution">
    <text evidence="4">The sequence shown here is derived from an EMBL/GenBank/DDBJ whole genome shotgun (WGS) entry which is preliminary data.</text>
</comment>
<keyword evidence="2" id="KW-0812">Transmembrane</keyword>
<keyword evidence="3" id="KW-0732">Signal</keyword>
<protein>
    <submittedName>
        <fullName evidence="4">Uncharacterized protein</fullName>
    </submittedName>
</protein>